<dbReference type="Gene3D" id="1.10.10.2520">
    <property type="entry name" value="Cell wall hydrolase SleB, domain 1"/>
    <property type="match status" value="1"/>
</dbReference>
<dbReference type="OrthoDB" id="9785345at2"/>
<keyword evidence="4" id="KW-1185">Reference proteome</keyword>
<protein>
    <submittedName>
        <fullName evidence="3">Cell wall hydrolase</fullName>
    </submittedName>
</protein>
<keyword evidence="3" id="KW-0378">Hydrolase</keyword>
<dbReference type="PROSITE" id="PS51257">
    <property type="entry name" value="PROKAR_LIPOPROTEIN"/>
    <property type="match status" value="1"/>
</dbReference>
<dbReference type="GO" id="GO:0016787">
    <property type="term" value="F:hydrolase activity"/>
    <property type="evidence" value="ECO:0007669"/>
    <property type="project" value="UniProtKB-KW"/>
</dbReference>
<dbReference type="Pfam" id="PF07486">
    <property type="entry name" value="Hydrolase_2"/>
    <property type="match status" value="1"/>
</dbReference>
<name>A0A5C6TR22_9SPHN</name>
<comment type="caution">
    <text evidence="3">The sequence shown here is derived from an EMBL/GenBank/DDBJ whole genome shotgun (WGS) entry which is preliminary data.</text>
</comment>
<sequence>MAKGRIGEALGGRLARPGALLALALSSVSCVPMAAQSPLSVTAAPPAPAGSAPRADLPRPVPFTPVAAALHPAAAYTFEADSPIDALRARDCLAQAVYYEARSESEDGQRAVAQVVLNRVRHPAFPNSVCGVVYQGPMRVGGGCQFTFTCDGSLATAPAGEAWIRARRIADEALAGRVFAPVGLATHYHANYVYPAWAPRMIPLAAIGLHDFYRLPGPTGDARAFTVAYVGHEPMPRPAAFTPRQSAASDGLAPLFAPAAAPAPVRSIPAAVADAAPAPVSTIRPEYQNSGQWRADAPPAITGAR</sequence>
<feature type="region of interest" description="Disordered" evidence="1">
    <location>
        <begin position="283"/>
        <end position="305"/>
    </location>
</feature>
<organism evidence="3 4">
    <name type="scientific">Allosphingosinicella ginsenosidimutans</name>
    <dbReference type="NCBI Taxonomy" id="1176539"/>
    <lineage>
        <taxon>Bacteria</taxon>
        <taxon>Pseudomonadati</taxon>
        <taxon>Pseudomonadota</taxon>
        <taxon>Alphaproteobacteria</taxon>
        <taxon>Sphingomonadales</taxon>
        <taxon>Sphingomonadaceae</taxon>
        <taxon>Allosphingosinicella</taxon>
    </lineage>
</organism>
<proteinExistence type="predicted"/>
<reference evidence="3 4" key="1">
    <citation type="journal article" date="2015" name="J. Microbiol.">
        <title>Sphingosinicella ginsenosidimutans sp. nov., with ginsenoside converting activity.</title>
        <authorList>
            <person name="Kim J.K."/>
            <person name="Kang M.S."/>
            <person name="Park S.C."/>
            <person name="Kim K.M."/>
            <person name="Choi K."/>
            <person name="Yoon M.H."/>
            <person name="Im W.T."/>
        </authorList>
    </citation>
    <scope>NUCLEOTIDE SEQUENCE [LARGE SCALE GENOMIC DNA]</scope>
    <source>
        <strain evidence="3 4">BS-11</strain>
    </source>
</reference>
<dbReference type="EMBL" id="VOQQ01000001">
    <property type="protein sequence ID" value="TXC62902.1"/>
    <property type="molecule type" value="Genomic_DNA"/>
</dbReference>
<evidence type="ECO:0000256" key="1">
    <source>
        <dbReference type="SAM" id="MobiDB-lite"/>
    </source>
</evidence>
<dbReference type="InterPro" id="IPR042047">
    <property type="entry name" value="SleB_dom1"/>
</dbReference>
<dbReference type="Proteomes" id="UP000321249">
    <property type="component" value="Unassembled WGS sequence"/>
</dbReference>
<evidence type="ECO:0000259" key="2">
    <source>
        <dbReference type="Pfam" id="PF07486"/>
    </source>
</evidence>
<evidence type="ECO:0000313" key="4">
    <source>
        <dbReference type="Proteomes" id="UP000321249"/>
    </source>
</evidence>
<feature type="domain" description="Cell wall hydrolase SleB" evidence="2">
    <location>
        <begin position="103"/>
        <end position="213"/>
    </location>
</feature>
<dbReference type="RefSeq" id="WP_147042289.1">
    <property type="nucleotide sequence ID" value="NZ_BAABIR010000002.1"/>
</dbReference>
<gene>
    <name evidence="3" type="ORF">FRZ32_04000</name>
</gene>
<evidence type="ECO:0000313" key="3">
    <source>
        <dbReference type="EMBL" id="TXC62902.1"/>
    </source>
</evidence>
<dbReference type="AlphaFoldDB" id="A0A5C6TR22"/>
<accession>A0A5C6TR22</accession>
<dbReference type="InterPro" id="IPR011105">
    <property type="entry name" value="Cell_wall_hydrolase_SleB"/>
</dbReference>